<dbReference type="AlphaFoldDB" id="E9G5L6"/>
<keyword evidence="1" id="KW-0812">Transmembrane</keyword>
<feature type="transmembrane region" description="Helical" evidence="1">
    <location>
        <begin position="14"/>
        <end position="30"/>
    </location>
</feature>
<protein>
    <submittedName>
        <fullName evidence="2">Uncharacterized protein</fullName>
    </submittedName>
</protein>
<gene>
    <name evidence="2" type="ORF">DAPPUDRAFT_313894</name>
</gene>
<keyword evidence="1" id="KW-0472">Membrane</keyword>
<dbReference type="Proteomes" id="UP000000305">
    <property type="component" value="Unassembled WGS sequence"/>
</dbReference>
<organism evidence="2 3">
    <name type="scientific">Daphnia pulex</name>
    <name type="common">Water flea</name>
    <dbReference type="NCBI Taxonomy" id="6669"/>
    <lineage>
        <taxon>Eukaryota</taxon>
        <taxon>Metazoa</taxon>
        <taxon>Ecdysozoa</taxon>
        <taxon>Arthropoda</taxon>
        <taxon>Crustacea</taxon>
        <taxon>Branchiopoda</taxon>
        <taxon>Diplostraca</taxon>
        <taxon>Cladocera</taxon>
        <taxon>Anomopoda</taxon>
        <taxon>Daphniidae</taxon>
        <taxon>Daphnia</taxon>
    </lineage>
</organism>
<dbReference type="InParanoid" id="E9G5L6"/>
<evidence type="ECO:0000313" key="3">
    <source>
        <dbReference type="Proteomes" id="UP000000305"/>
    </source>
</evidence>
<reference evidence="2 3" key="1">
    <citation type="journal article" date="2011" name="Science">
        <title>The ecoresponsive genome of Daphnia pulex.</title>
        <authorList>
            <person name="Colbourne J.K."/>
            <person name="Pfrender M.E."/>
            <person name="Gilbert D."/>
            <person name="Thomas W.K."/>
            <person name="Tucker A."/>
            <person name="Oakley T.H."/>
            <person name="Tokishita S."/>
            <person name="Aerts A."/>
            <person name="Arnold G.J."/>
            <person name="Basu M.K."/>
            <person name="Bauer D.J."/>
            <person name="Caceres C.E."/>
            <person name="Carmel L."/>
            <person name="Casola C."/>
            <person name="Choi J.H."/>
            <person name="Detter J.C."/>
            <person name="Dong Q."/>
            <person name="Dusheyko S."/>
            <person name="Eads B.D."/>
            <person name="Frohlich T."/>
            <person name="Geiler-Samerotte K.A."/>
            <person name="Gerlach D."/>
            <person name="Hatcher P."/>
            <person name="Jogdeo S."/>
            <person name="Krijgsveld J."/>
            <person name="Kriventseva E.V."/>
            <person name="Kultz D."/>
            <person name="Laforsch C."/>
            <person name="Lindquist E."/>
            <person name="Lopez J."/>
            <person name="Manak J.R."/>
            <person name="Muller J."/>
            <person name="Pangilinan J."/>
            <person name="Patwardhan R.P."/>
            <person name="Pitluck S."/>
            <person name="Pritham E.J."/>
            <person name="Rechtsteiner A."/>
            <person name="Rho M."/>
            <person name="Rogozin I.B."/>
            <person name="Sakarya O."/>
            <person name="Salamov A."/>
            <person name="Schaack S."/>
            <person name="Shapiro H."/>
            <person name="Shiga Y."/>
            <person name="Skalitzky C."/>
            <person name="Smith Z."/>
            <person name="Souvorov A."/>
            <person name="Sung W."/>
            <person name="Tang Z."/>
            <person name="Tsuchiya D."/>
            <person name="Tu H."/>
            <person name="Vos H."/>
            <person name="Wang M."/>
            <person name="Wolf Y.I."/>
            <person name="Yamagata H."/>
            <person name="Yamada T."/>
            <person name="Ye Y."/>
            <person name="Shaw J.R."/>
            <person name="Andrews J."/>
            <person name="Crease T.J."/>
            <person name="Tang H."/>
            <person name="Lucas S.M."/>
            <person name="Robertson H.M."/>
            <person name="Bork P."/>
            <person name="Koonin E.V."/>
            <person name="Zdobnov E.M."/>
            <person name="Grigoriev I.V."/>
            <person name="Lynch M."/>
            <person name="Boore J.L."/>
        </authorList>
    </citation>
    <scope>NUCLEOTIDE SEQUENCE [LARGE SCALE GENOMIC DNA]</scope>
</reference>
<keyword evidence="3" id="KW-1185">Reference proteome</keyword>
<dbReference type="EMBL" id="GL732532">
    <property type="protein sequence ID" value="EFX85225.1"/>
    <property type="molecule type" value="Genomic_DNA"/>
</dbReference>
<evidence type="ECO:0000256" key="1">
    <source>
        <dbReference type="SAM" id="Phobius"/>
    </source>
</evidence>
<accession>E9G5L6</accession>
<keyword evidence="1" id="KW-1133">Transmembrane helix</keyword>
<name>E9G5L6_DAPPU</name>
<dbReference type="KEGG" id="dpx:DAPPUDRAFT_313894"/>
<dbReference type="HOGENOM" id="CLU_2963079_0_0_1"/>
<proteinExistence type="predicted"/>
<sequence>MLADSNEDCDDWEIFYWNPAFIIIIIPHSFHKSAMQFFKFSNGAQFPHYDLQSKLKAFD</sequence>
<evidence type="ECO:0000313" key="2">
    <source>
        <dbReference type="EMBL" id="EFX85225.1"/>
    </source>
</evidence>